<dbReference type="EMBL" id="WSLF01000013">
    <property type="protein sequence ID" value="KAE9631249.1"/>
    <property type="molecule type" value="Genomic_DNA"/>
</dbReference>
<comment type="similarity">
    <text evidence="1">Belongs to the bacterial solute-binding protein 3 family.</text>
</comment>
<feature type="domain" description="Solute-binding protein family 3/N-terminal" evidence="5">
    <location>
        <begin position="67"/>
        <end position="289"/>
    </location>
</feature>
<keyword evidence="2" id="KW-0813">Transport</keyword>
<dbReference type="Proteomes" id="UP000483018">
    <property type="component" value="Unassembled WGS sequence"/>
</dbReference>
<dbReference type="PROSITE" id="PS51257">
    <property type="entry name" value="PROKAR_LIPOPROTEIN"/>
    <property type="match status" value="1"/>
</dbReference>
<dbReference type="PANTHER" id="PTHR30085:SF6">
    <property type="entry name" value="ABC TRANSPORTER GLUTAMINE-BINDING PROTEIN GLNH"/>
    <property type="match status" value="1"/>
</dbReference>
<proteinExistence type="inferred from homology"/>
<evidence type="ECO:0000313" key="6">
    <source>
        <dbReference type="EMBL" id="KAE9631249.1"/>
    </source>
</evidence>
<evidence type="ECO:0000256" key="1">
    <source>
        <dbReference type="ARBA" id="ARBA00010333"/>
    </source>
</evidence>
<dbReference type="Pfam" id="PF00497">
    <property type="entry name" value="SBP_bac_3"/>
    <property type="match status" value="1"/>
</dbReference>
<feature type="compositionally biased region" description="Basic and acidic residues" evidence="4">
    <location>
        <begin position="42"/>
        <end position="53"/>
    </location>
</feature>
<reference evidence="6 7" key="1">
    <citation type="submission" date="2019-12" db="EMBL/GenBank/DDBJ databases">
        <title>Defluviitalea raffinosedens, isolated from a biogas fermenter, genome sequencing and characterization.</title>
        <authorList>
            <person name="Rettenmaier R."/>
            <person name="Schneider M."/>
            <person name="Neuhaus K."/>
            <person name="Liebl W."/>
            <person name="Zverlov V."/>
        </authorList>
    </citation>
    <scope>NUCLEOTIDE SEQUENCE [LARGE SCALE GENOMIC DNA]</scope>
    <source>
        <strain evidence="6 7">249c-K6</strain>
    </source>
</reference>
<dbReference type="GO" id="GO:0030288">
    <property type="term" value="C:outer membrane-bounded periplasmic space"/>
    <property type="evidence" value="ECO:0007669"/>
    <property type="project" value="TreeGrafter"/>
</dbReference>
<dbReference type="SMART" id="SM00062">
    <property type="entry name" value="PBPb"/>
    <property type="match status" value="1"/>
</dbReference>
<dbReference type="Gene3D" id="3.40.190.10">
    <property type="entry name" value="Periplasmic binding protein-like II"/>
    <property type="match status" value="2"/>
</dbReference>
<comment type="caution">
    <text evidence="6">The sequence shown here is derived from an EMBL/GenBank/DDBJ whole genome shotgun (WGS) entry which is preliminary data.</text>
</comment>
<evidence type="ECO:0000313" key="7">
    <source>
        <dbReference type="Proteomes" id="UP000483018"/>
    </source>
</evidence>
<feature type="compositionally biased region" description="Low complexity" evidence="4">
    <location>
        <begin position="30"/>
        <end position="40"/>
    </location>
</feature>
<dbReference type="SUPFAM" id="SSF53850">
    <property type="entry name" value="Periplasmic binding protein-like II"/>
    <property type="match status" value="1"/>
</dbReference>
<dbReference type="GO" id="GO:0006865">
    <property type="term" value="P:amino acid transport"/>
    <property type="evidence" value="ECO:0007669"/>
    <property type="project" value="TreeGrafter"/>
</dbReference>
<name>A0A7C8LJS8_9FIRM</name>
<dbReference type="OrthoDB" id="115856at2"/>
<sequence length="306" mass="33873">MPKNIKKILHVLMITVLLLGVFAGCSNNVSSTTETSTSEFDTSEKSTSENRNSEIKGTLAEITERGKIRIGVFSDKYPFGYVDENGEFQGFDVYIARRFAKDLLGDESKVEFVIVDAASRVAFLESNKVDIIMANFTVTEERKQKVDFANPYMKVSLGIVSPESAPITSVEQLKGKKAIVAKGTTAETFLTQNYPDIEQLKFEQYTEIFEALKDGRGDAIVNDNTEVIAWAKKNPGFVVGVPSLGGQDTIAPAVKKGNKELLDWINKELEALGKENFIHQAYDATLAEIYGEDYKEQLVIEGGKLE</sequence>
<protein>
    <submittedName>
        <fullName evidence="6">Transporter substrate-binding domain-containing protein</fullName>
    </submittedName>
</protein>
<feature type="region of interest" description="Disordered" evidence="4">
    <location>
        <begin position="30"/>
        <end position="53"/>
    </location>
</feature>
<keyword evidence="7" id="KW-1185">Reference proteome</keyword>
<dbReference type="InterPro" id="IPR051455">
    <property type="entry name" value="Bact_solute-bind_prot3"/>
</dbReference>
<gene>
    <name evidence="6" type="ORF">GND95_11795</name>
</gene>
<keyword evidence="3" id="KW-0732">Signal</keyword>
<dbReference type="CDD" id="cd13694">
    <property type="entry name" value="PBP2_Cysteine"/>
    <property type="match status" value="1"/>
</dbReference>
<dbReference type="PANTHER" id="PTHR30085">
    <property type="entry name" value="AMINO ACID ABC TRANSPORTER PERMEASE"/>
    <property type="match status" value="1"/>
</dbReference>
<evidence type="ECO:0000256" key="3">
    <source>
        <dbReference type="ARBA" id="ARBA00022729"/>
    </source>
</evidence>
<dbReference type="GO" id="GO:0005576">
    <property type="term" value="C:extracellular region"/>
    <property type="evidence" value="ECO:0007669"/>
    <property type="project" value="TreeGrafter"/>
</dbReference>
<evidence type="ECO:0000259" key="5">
    <source>
        <dbReference type="SMART" id="SM00062"/>
    </source>
</evidence>
<organism evidence="6 7">
    <name type="scientific">Defluviitalea raffinosedens</name>
    <dbReference type="NCBI Taxonomy" id="1450156"/>
    <lineage>
        <taxon>Bacteria</taxon>
        <taxon>Bacillati</taxon>
        <taxon>Bacillota</taxon>
        <taxon>Clostridia</taxon>
        <taxon>Lachnospirales</taxon>
        <taxon>Defluviitaleaceae</taxon>
        <taxon>Defluviitalea</taxon>
    </lineage>
</organism>
<evidence type="ECO:0000256" key="4">
    <source>
        <dbReference type="SAM" id="MobiDB-lite"/>
    </source>
</evidence>
<dbReference type="AlphaFoldDB" id="A0A7C8LJS8"/>
<evidence type="ECO:0000256" key="2">
    <source>
        <dbReference type="ARBA" id="ARBA00022448"/>
    </source>
</evidence>
<dbReference type="InterPro" id="IPR001638">
    <property type="entry name" value="Solute-binding_3/MltF_N"/>
</dbReference>
<accession>A0A7C8LJS8</accession>